<dbReference type="RefSeq" id="XP_022325165.1">
    <property type="nucleotide sequence ID" value="XM_022469457.1"/>
</dbReference>
<dbReference type="GO" id="GO:0004113">
    <property type="term" value="F:2',3'-cyclic-nucleotide 3'-phosphodiesterase activity"/>
    <property type="evidence" value="ECO:0007669"/>
    <property type="project" value="UniProtKB-EC"/>
</dbReference>
<keyword evidence="12" id="KW-0472">Membrane</keyword>
<evidence type="ECO:0000256" key="2">
    <source>
        <dbReference type="ARBA" id="ARBA00004223"/>
    </source>
</evidence>
<dbReference type="GO" id="GO:0003723">
    <property type="term" value="F:RNA binding"/>
    <property type="evidence" value="ECO:0007669"/>
    <property type="project" value="UniProtKB-KW"/>
</dbReference>
<proteinExistence type="inferred from homology"/>
<dbReference type="GO" id="GO:0009214">
    <property type="term" value="P:cyclic nucleotide catabolic process"/>
    <property type="evidence" value="ECO:0007669"/>
    <property type="project" value="InterPro"/>
</dbReference>
<evidence type="ECO:0000256" key="9">
    <source>
        <dbReference type="ARBA" id="ARBA00022553"/>
    </source>
</evidence>
<feature type="domain" description="Cyclic nucleotide phosphodiesterase catalytic" evidence="17">
    <location>
        <begin position="274"/>
        <end position="494"/>
    </location>
</feature>
<dbReference type="InterPro" id="IPR008431">
    <property type="entry name" value="CNPase"/>
</dbReference>
<feature type="region of interest" description="Disordered" evidence="16">
    <location>
        <begin position="1"/>
        <end position="92"/>
    </location>
</feature>
<dbReference type="GO" id="GO:0005737">
    <property type="term" value="C:cytoplasm"/>
    <property type="evidence" value="ECO:0007669"/>
    <property type="project" value="TreeGrafter"/>
</dbReference>
<keyword evidence="14" id="KW-0636">Prenylation</keyword>
<evidence type="ECO:0000256" key="15">
    <source>
        <dbReference type="ARBA" id="ARBA00045937"/>
    </source>
</evidence>
<evidence type="ECO:0000313" key="19">
    <source>
        <dbReference type="RefSeq" id="XP_022325165.1"/>
    </source>
</evidence>
<evidence type="ECO:0000256" key="4">
    <source>
        <dbReference type="ARBA" id="ARBA00008662"/>
    </source>
</evidence>
<dbReference type="Proteomes" id="UP000694844">
    <property type="component" value="Chromosome 3"/>
</dbReference>
<protein>
    <recommendedName>
        <fullName evidence="7">2',3'-cyclic-nucleotide 3'-phosphodiesterase</fullName>
        <ecNumber evidence="6">3.1.4.37</ecNumber>
    </recommendedName>
</protein>
<dbReference type="PANTHER" id="PTHR10156">
    <property type="entry name" value="2',3'-CYCLIC-NUCLEOTIDE 3'-PHOSPHODIESTERASE"/>
    <property type="match status" value="1"/>
</dbReference>
<dbReference type="EC" id="3.1.4.37" evidence="6"/>
<comment type="function">
    <text evidence="15">Catalyzes the formation of 2'-nucleotide products from 2',3'-cyclic substrates. May participate in RNA metabolism in the myelinating cell, CNP is the third most abundant protein in central nervous system myelin.</text>
</comment>
<evidence type="ECO:0000256" key="1">
    <source>
        <dbReference type="ARBA" id="ARBA00000610"/>
    </source>
</evidence>
<keyword evidence="18" id="KW-1185">Reference proteome</keyword>
<dbReference type="GO" id="GO:0016020">
    <property type="term" value="C:membrane"/>
    <property type="evidence" value="ECO:0007669"/>
    <property type="project" value="UniProtKB-SubCell"/>
</dbReference>
<comment type="catalytic activity">
    <reaction evidence="1">
        <text>a nucleoside 2',3'-cyclic phosphate + H2O = a nucleoside 2'-phosphate + H(+)</text>
        <dbReference type="Rhea" id="RHEA:14489"/>
        <dbReference type="ChEBI" id="CHEBI:15377"/>
        <dbReference type="ChEBI" id="CHEBI:15378"/>
        <dbReference type="ChEBI" id="CHEBI:66954"/>
        <dbReference type="ChEBI" id="CHEBI:78552"/>
        <dbReference type="EC" id="3.1.4.37"/>
    </reaction>
</comment>
<comment type="similarity">
    <text evidence="4">Belongs to the 2H phosphoesterase superfamily. CNPase family.</text>
</comment>
<keyword evidence="11" id="KW-0694">RNA-binding</keyword>
<name>A0A8B8DBY4_CRAVI</name>
<dbReference type="SUPFAM" id="SSF52540">
    <property type="entry name" value="P-loop containing nucleoside triphosphate hydrolases"/>
    <property type="match status" value="1"/>
</dbReference>
<dbReference type="KEGG" id="cvn:111125538"/>
<evidence type="ECO:0000256" key="7">
    <source>
        <dbReference type="ARBA" id="ARBA00014478"/>
    </source>
</evidence>
<evidence type="ECO:0000256" key="3">
    <source>
        <dbReference type="ARBA" id="ARBA00004635"/>
    </source>
</evidence>
<feature type="compositionally biased region" description="Basic and acidic residues" evidence="16">
    <location>
        <begin position="57"/>
        <end position="82"/>
    </location>
</feature>
<dbReference type="OrthoDB" id="3231855at2759"/>
<evidence type="ECO:0000256" key="10">
    <source>
        <dbReference type="ARBA" id="ARBA00022801"/>
    </source>
</evidence>
<dbReference type="SUPFAM" id="SSF55144">
    <property type="entry name" value="LigT-like"/>
    <property type="match status" value="1"/>
</dbReference>
<evidence type="ECO:0000256" key="8">
    <source>
        <dbReference type="ARBA" id="ARBA00022481"/>
    </source>
</evidence>
<evidence type="ECO:0000259" key="17">
    <source>
        <dbReference type="Pfam" id="PF05881"/>
    </source>
</evidence>
<evidence type="ECO:0000256" key="6">
    <source>
        <dbReference type="ARBA" id="ARBA00012317"/>
    </source>
</evidence>
<dbReference type="InterPro" id="IPR027417">
    <property type="entry name" value="P-loop_NTPase"/>
</dbReference>
<reference evidence="19" key="1">
    <citation type="submission" date="2025-08" db="UniProtKB">
        <authorList>
            <consortium name="RefSeq"/>
        </authorList>
    </citation>
    <scope>IDENTIFICATION</scope>
    <source>
        <tissue evidence="19">Whole sample</tissue>
    </source>
</reference>
<dbReference type="GeneID" id="111125538"/>
<dbReference type="Pfam" id="PF13671">
    <property type="entry name" value="AAA_33"/>
    <property type="match status" value="1"/>
</dbReference>
<evidence type="ECO:0000256" key="11">
    <source>
        <dbReference type="ARBA" id="ARBA00022884"/>
    </source>
</evidence>
<keyword evidence="10" id="KW-0378">Hydrolase</keyword>
<organism evidence="18 19">
    <name type="scientific">Crassostrea virginica</name>
    <name type="common">Eastern oyster</name>
    <dbReference type="NCBI Taxonomy" id="6565"/>
    <lineage>
        <taxon>Eukaryota</taxon>
        <taxon>Metazoa</taxon>
        <taxon>Spiralia</taxon>
        <taxon>Lophotrochozoa</taxon>
        <taxon>Mollusca</taxon>
        <taxon>Bivalvia</taxon>
        <taxon>Autobranchia</taxon>
        <taxon>Pteriomorphia</taxon>
        <taxon>Ostreida</taxon>
        <taxon>Ostreoidea</taxon>
        <taxon>Ostreidae</taxon>
        <taxon>Crassostrea</taxon>
    </lineage>
</organism>
<sequence>MACSGKCGLGRNLRPRKDMESNSGLTTCPSAPGWGRGRGRGRGRGGAPGRGAMRGYHTRDPQREDAVGLTPQDRRGNLHENEEVLEPSVSSSEEVLEPTVSAIVSALSETKISVYEPELDFPFLKDSNTISYLRSSQTMFVMRGVSGSGKSTIARALKNLYQSAVLCSADDYFMMGGEYKFRSDDLGSAHRYCQEKAEEAVRNQVNVIIIDNTNVKRWEMKFYMDLARHNFYHLVIVQPKTAWRDDPKVLSSRNTHNVDEVTIRKKIKEFEDYVPFYYAWFLNKKDSLMVYKKCYKCLVECIESIPGFSHDVLGPGGQDCRAEEFLEYFKLKEVPNSIYHCTSKFLGGWKSGIEGRLEYHQNADVQRACGQSFIISMTGLIVTSTVVAVRIKLTSRESLDLYDKPEENADGRLPRNFRHLKGSSAHLTIATAEGIPPKQSNSELLTIVELETNKIKKKASHVISCGVADIWNRNYCSITFNTPLEINALFTGSY</sequence>
<evidence type="ECO:0000256" key="12">
    <source>
        <dbReference type="ARBA" id="ARBA00023136"/>
    </source>
</evidence>
<comment type="subunit">
    <text evidence="5">Exists as monomers and homodimers.</text>
</comment>
<accession>A0A8B8DBY4</accession>
<keyword evidence="8" id="KW-0488">Methylation</keyword>
<dbReference type="PANTHER" id="PTHR10156:SF0">
    <property type="entry name" value="2',3'-CYCLIC-NUCLEOTIDE 3'-PHOSPHODIESTERASE"/>
    <property type="match status" value="1"/>
</dbReference>
<comment type="subcellular location">
    <subcellularLocation>
        <location evidence="2">Melanosome</location>
    </subcellularLocation>
    <subcellularLocation>
        <location evidence="3">Membrane</location>
        <topology evidence="3">Lipid-anchor</topology>
    </subcellularLocation>
</comment>
<keyword evidence="9" id="KW-0597">Phosphoprotein</keyword>
<dbReference type="Pfam" id="PF05881">
    <property type="entry name" value="CNPase"/>
    <property type="match status" value="1"/>
</dbReference>
<keyword evidence="13" id="KW-0449">Lipoprotein</keyword>
<evidence type="ECO:0000313" key="18">
    <source>
        <dbReference type="Proteomes" id="UP000694844"/>
    </source>
</evidence>
<gene>
    <name evidence="19" type="primary">LOC111125538</name>
</gene>
<dbReference type="Gene3D" id="3.90.1740.10">
    <property type="entry name" value="2',3'-cyclic nucleotide 3'-phosphodiesterase superfamily"/>
    <property type="match status" value="1"/>
</dbReference>
<evidence type="ECO:0000256" key="14">
    <source>
        <dbReference type="ARBA" id="ARBA00023289"/>
    </source>
</evidence>
<dbReference type="Gene3D" id="3.40.50.300">
    <property type="entry name" value="P-loop containing nucleotide triphosphate hydrolases"/>
    <property type="match status" value="1"/>
</dbReference>
<evidence type="ECO:0000256" key="13">
    <source>
        <dbReference type="ARBA" id="ARBA00023288"/>
    </source>
</evidence>
<dbReference type="AlphaFoldDB" id="A0A8B8DBY4"/>
<dbReference type="InterPro" id="IPR009097">
    <property type="entry name" value="Cyclic_Pdiesterase"/>
</dbReference>
<evidence type="ECO:0000256" key="5">
    <source>
        <dbReference type="ARBA" id="ARBA00011781"/>
    </source>
</evidence>
<evidence type="ECO:0000256" key="16">
    <source>
        <dbReference type="SAM" id="MobiDB-lite"/>
    </source>
</evidence>
<dbReference type="InterPro" id="IPR047325">
    <property type="entry name" value="CNPase_cat"/>
</dbReference>